<evidence type="ECO:0000256" key="2">
    <source>
        <dbReference type="ARBA" id="ARBA00022801"/>
    </source>
</evidence>
<comment type="similarity">
    <text evidence="4">Belongs to the cyclic nucleotide phosphodiesterase class-III family.</text>
</comment>
<dbReference type="GO" id="GO:0046872">
    <property type="term" value="F:metal ion binding"/>
    <property type="evidence" value="ECO:0007669"/>
    <property type="project" value="UniProtKB-KW"/>
</dbReference>
<name>A0A844WEF9_9RHOB</name>
<gene>
    <name evidence="7" type="ORF">GLS40_05075</name>
</gene>
<dbReference type="SUPFAM" id="SSF56300">
    <property type="entry name" value="Metallo-dependent phosphatases"/>
    <property type="match status" value="1"/>
</dbReference>
<keyword evidence="1" id="KW-0479">Metal-binding</keyword>
<evidence type="ECO:0000256" key="1">
    <source>
        <dbReference type="ARBA" id="ARBA00022723"/>
    </source>
</evidence>
<proteinExistence type="inferred from homology"/>
<comment type="caution">
    <text evidence="7">The sequence shown here is derived from an EMBL/GenBank/DDBJ whole genome shotgun (WGS) entry which is preliminary data.</text>
</comment>
<reference evidence="7 8" key="1">
    <citation type="submission" date="2019-11" db="EMBL/GenBank/DDBJ databases">
        <title>Pseudooceanicola pacifica sp. nov., isolated from deep-sea sediment of the Pacific Ocean.</title>
        <authorList>
            <person name="Lyu L."/>
        </authorList>
    </citation>
    <scope>NUCLEOTIDE SEQUENCE [LARGE SCALE GENOMIC DNA]</scope>
    <source>
        <strain evidence="7 8">216_PA32_1</strain>
    </source>
</reference>
<evidence type="ECO:0000313" key="7">
    <source>
        <dbReference type="EMBL" id="MWB77389.1"/>
    </source>
</evidence>
<evidence type="ECO:0000256" key="4">
    <source>
        <dbReference type="ARBA" id="ARBA00025742"/>
    </source>
</evidence>
<feature type="domain" description="Calcineurin-like phosphoesterase" evidence="6">
    <location>
        <begin position="3"/>
        <end position="188"/>
    </location>
</feature>
<dbReference type="Pfam" id="PF00149">
    <property type="entry name" value="Metallophos"/>
    <property type="match status" value="1"/>
</dbReference>
<dbReference type="InterPro" id="IPR029052">
    <property type="entry name" value="Metallo-depent_PP-like"/>
</dbReference>
<dbReference type="GO" id="GO:0016787">
    <property type="term" value="F:hydrolase activity"/>
    <property type="evidence" value="ECO:0007669"/>
    <property type="project" value="UniProtKB-KW"/>
</dbReference>
<evidence type="ECO:0000256" key="5">
    <source>
        <dbReference type="SAM" id="MobiDB-lite"/>
    </source>
</evidence>
<organism evidence="7 8">
    <name type="scientific">Pseudooceanicola pacificus</name>
    <dbReference type="NCBI Taxonomy" id="2676438"/>
    <lineage>
        <taxon>Bacteria</taxon>
        <taxon>Pseudomonadati</taxon>
        <taxon>Pseudomonadota</taxon>
        <taxon>Alphaproteobacteria</taxon>
        <taxon>Rhodobacterales</taxon>
        <taxon>Paracoccaceae</taxon>
        <taxon>Pseudooceanicola</taxon>
    </lineage>
</organism>
<dbReference type="InterPro" id="IPR050884">
    <property type="entry name" value="CNP_phosphodiesterase-III"/>
</dbReference>
<keyword evidence="3" id="KW-0408">Iron</keyword>
<dbReference type="EMBL" id="WNXQ01000002">
    <property type="protein sequence ID" value="MWB77389.1"/>
    <property type="molecule type" value="Genomic_DNA"/>
</dbReference>
<evidence type="ECO:0000313" key="8">
    <source>
        <dbReference type="Proteomes" id="UP000443843"/>
    </source>
</evidence>
<sequence length="280" mass="30693">MTRIVHMSDLHFGRDRPELLGPLIRAVNGARADLVAVSGDLTQRALGQQFQAAAAFLKNIEAPTLVVPGNHDVPVHLPVSRFVRPFHQYRKWINRDLAPVAHLPGLNVIGLNTVDPWRWQRGRIRSAAVRRACAICAEAETGDLNILVGHHPFEHRPGSGKAPMRGAEKALRRLSDCGADVILSGHLHLWLAEPFLTRPFGAGMLQIHAGTGLSTRHRGEPNDFAVIDREGDDLLITRWAATPSGNGFAPMSEQKFRRGGDGWRGVGTRAEADPRCEVTA</sequence>
<dbReference type="PANTHER" id="PTHR42988">
    <property type="entry name" value="PHOSPHOHYDROLASE"/>
    <property type="match status" value="1"/>
</dbReference>
<dbReference type="PANTHER" id="PTHR42988:SF2">
    <property type="entry name" value="CYCLIC NUCLEOTIDE PHOSPHODIESTERASE CBUA0032-RELATED"/>
    <property type="match status" value="1"/>
</dbReference>
<dbReference type="Proteomes" id="UP000443843">
    <property type="component" value="Unassembled WGS sequence"/>
</dbReference>
<dbReference type="InterPro" id="IPR004843">
    <property type="entry name" value="Calcineurin-like_PHP"/>
</dbReference>
<accession>A0A844WEF9</accession>
<dbReference type="Gene3D" id="3.60.21.10">
    <property type="match status" value="1"/>
</dbReference>
<evidence type="ECO:0000256" key="3">
    <source>
        <dbReference type="ARBA" id="ARBA00023004"/>
    </source>
</evidence>
<feature type="compositionally biased region" description="Basic and acidic residues" evidence="5">
    <location>
        <begin position="270"/>
        <end position="280"/>
    </location>
</feature>
<keyword evidence="8" id="KW-1185">Reference proteome</keyword>
<evidence type="ECO:0000259" key="6">
    <source>
        <dbReference type="Pfam" id="PF00149"/>
    </source>
</evidence>
<dbReference type="AlphaFoldDB" id="A0A844WEF9"/>
<feature type="region of interest" description="Disordered" evidence="5">
    <location>
        <begin position="247"/>
        <end position="280"/>
    </location>
</feature>
<keyword evidence="2" id="KW-0378">Hydrolase</keyword>
<protein>
    <recommendedName>
        <fullName evidence="6">Calcineurin-like phosphoesterase domain-containing protein</fullName>
    </recommendedName>
</protein>
<dbReference type="RefSeq" id="WP_160381647.1">
    <property type="nucleotide sequence ID" value="NZ_WNXQ01000002.1"/>
</dbReference>